<dbReference type="RefSeq" id="WP_013333399.1">
    <property type="nucleotide sequence ID" value="NC_014532.2"/>
</dbReference>
<reference evidence="2" key="2">
    <citation type="submission" date="2010-05" db="EMBL/GenBank/DDBJ databases">
        <title>Revision and reannotation of the Halomonas elongata DSM 2581(T) genome.</title>
        <authorList>
            <person name="Pfeiffer F."/>
            <person name="Bagyan I."/>
            <person name="Alfaro-Espinoza G."/>
            <person name="Zamora-Lagos M.A."/>
            <person name="Habermann B."/>
            <person name="Oesterhelt D."/>
            <person name="Kunte H.J."/>
        </authorList>
    </citation>
    <scope>NUCLEOTIDE SEQUENCE</scope>
    <source>
        <strain evidence="2">Type strain: DSM 2581</strain>
    </source>
</reference>
<keyword evidence="1" id="KW-0472">Membrane</keyword>
<evidence type="ECO:0000256" key="1">
    <source>
        <dbReference type="SAM" id="Phobius"/>
    </source>
</evidence>
<dbReference type="Proteomes" id="UP000008707">
    <property type="component" value="Chromosome"/>
</dbReference>
<evidence type="ECO:0000313" key="3">
    <source>
        <dbReference type="EMBL" id="WPU46108.1"/>
    </source>
</evidence>
<protein>
    <submittedName>
        <fullName evidence="2">Uncharacterized protein</fullName>
    </submittedName>
</protein>
<dbReference type="KEGG" id="hel:HELO_3643"/>
<reference evidence="4" key="3">
    <citation type="journal article" date="2011" name="Environ. Microbiol.">
        <title>A blueprint of ectoine metabolism from the genome of the industrial producer Halomonas elongata DSM 2581(T).</title>
        <authorList>
            <person name="Schwibbert K."/>
            <person name="Marin-Sanguino A."/>
            <person name="Bagyan I."/>
            <person name="Heidrich G."/>
            <person name="Lentzen G."/>
            <person name="Seitz H."/>
            <person name="Rampp M."/>
            <person name="Schuster S.C."/>
            <person name="Klenk H.P."/>
            <person name="Pfeiffer F."/>
            <person name="Oesterhelt D."/>
            <person name="Kunte H.J."/>
        </authorList>
    </citation>
    <scope>NUCLEOTIDE SEQUENCE [LARGE SCALE GENOMIC DNA]</scope>
    <source>
        <strain evidence="4">ATCC 33173 / DSM 2581 / NBRC 15536 / NCIMB 2198 / 1H9</strain>
    </source>
</reference>
<dbReference type="EMBL" id="FN869568">
    <property type="protein sequence ID" value="CBV43527.1"/>
    <property type="molecule type" value="Genomic_DNA"/>
</dbReference>
<keyword evidence="5" id="KW-1185">Reference proteome</keyword>
<evidence type="ECO:0000313" key="4">
    <source>
        <dbReference type="Proteomes" id="UP000008707"/>
    </source>
</evidence>
<reference evidence="2" key="1">
    <citation type="journal article" date="2010" name="Environ. Microbiol.">
        <title>A blueprint of ectoine metabolism from the genome of the industrial producer Halomonas elongata DSM 2581(T).</title>
        <authorList>
            <person name="Schwibbert K."/>
            <person name="Marin-Sanguino A."/>
            <person name="Bagyan I."/>
            <person name="Heidrich G."/>
            <person name="Lentzen G."/>
            <person name="Seitz H."/>
            <person name="Rampp M."/>
            <person name="Schuster S.C."/>
            <person name="Klenk H.P."/>
            <person name="Pfeiffer F."/>
            <person name="Oesterhelt D."/>
            <person name="Kunte H.J."/>
        </authorList>
    </citation>
    <scope>NUCLEOTIDE SEQUENCE</scope>
    <source>
        <strain evidence="2">Type strain: DSM 2581</strain>
    </source>
</reference>
<gene>
    <name evidence="2" type="ordered locus">HELO_3643</name>
    <name evidence="3" type="ORF">SR933_12700</name>
</gene>
<dbReference type="HOGENOM" id="CLU_3216968_0_0_6"/>
<sequence>MLGADPLAALKVTQLYLLPYVAALLAGGWGIAQPVLATPDTRGA</sequence>
<accession>E1V7T9</accession>
<proteinExistence type="predicted"/>
<keyword evidence="1" id="KW-0812">Transmembrane</keyword>
<evidence type="ECO:0000313" key="2">
    <source>
        <dbReference type="EMBL" id="CBV43527.1"/>
    </source>
</evidence>
<reference evidence="3 5" key="4">
    <citation type="submission" date="2023-11" db="EMBL/GenBank/DDBJ databases">
        <title>MicrobeMod: A computational toolkit for identifying prokaryotic methylation and restriction-modification with nanopore sequencing.</title>
        <authorList>
            <person name="Crits-Christoph A."/>
            <person name="Kang S.C."/>
            <person name="Lee H."/>
            <person name="Ostrov N."/>
        </authorList>
    </citation>
    <scope>NUCLEOTIDE SEQUENCE [LARGE SCALE GENOMIC DNA]</scope>
    <source>
        <strain evidence="3 5">ATCC 33173</strain>
    </source>
</reference>
<organism evidence="2 4">
    <name type="scientific">Halomonas elongata (strain ATCC 33173 / DSM 2581 / NBRC 15536 / NCIMB 2198 / 1H9)</name>
    <dbReference type="NCBI Taxonomy" id="768066"/>
    <lineage>
        <taxon>Bacteria</taxon>
        <taxon>Pseudomonadati</taxon>
        <taxon>Pseudomonadota</taxon>
        <taxon>Gammaproteobacteria</taxon>
        <taxon>Oceanospirillales</taxon>
        <taxon>Halomonadaceae</taxon>
        <taxon>Halomonas</taxon>
    </lineage>
</organism>
<keyword evidence="1" id="KW-1133">Transmembrane helix</keyword>
<evidence type="ECO:0000313" key="5">
    <source>
        <dbReference type="Proteomes" id="UP001322512"/>
    </source>
</evidence>
<dbReference type="GeneID" id="91011987"/>
<dbReference type="EMBL" id="CP139472">
    <property type="protein sequence ID" value="WPU46108.1"/>
    <property type="molecule type" value="Genomic_DNA"/>
</dbReference>
<dbReference type="AlphaFoldDB" id="E1V7T9"/>
<name>E1V7T9_HALED</name>
<feature type="transmembrane region" description="Helical" evidence="1">
    <location>
        <begin position="12"/>
        <end position="32"/>
    </location>
</feature>
<dbReference type="Proteomes" id="UP001322512">
    <property type="component" value="Chromosome"/>
</dbReference>